<dbReference type="Pfam" id="PF14541">
    <property type="entry name" value="TAXi_C"/>
    <property type="match status" value="1"/>
</dbReference>
<evidence type="ECO:0000256" key="2">
    <source>
        <dbReference type="ARBA" id="ARBA00022801"/>
    </source>
</evidence>
<dbReference type="GO" id="GO:0045493">
    <property type="term" value="P:xylan catabolic process"/>
    <property type="evidence" value="ECO:0007669"/>
    <property type="project" value="UniProtKB-KW"/>
</dbReference>
<feature type="domain" description="Peptidase A1" evidence="3">
    <location>
        <begin position="1"/>
        <end position="92"/>
    </location>
</feature>
<keyword evidence="4" id="KW-0624">Polysaccharide degradation</keyword>
<dbReference type="EMBL" id="JBAMMX010000005">
    <property type="protein sequence ID" value="KAK6940239.1"/>
    <property type="molecule type" value="Genomic_DNA"/>
</dbReference>
<evidence type="ECO:0000256" key="1">
    <source>
        <dbReference type="ARBA" id="ARBA00022670"/>
    </source>
</evidence>
<protein>
    <submittedName>
        <fullName evidence="4">Xylanase inhibitor, C-terminal</fullName>
    </submittedName>
</protein>
<dbReference type="InterPro" id="IPR051708">
    <property type="entry name" value="Plant_Aspart_Prot_A1"/>
</dbReference>
<dbReference type="GO" id="GO:0008233">
    <property type="term" value="F:peptidase activity"/>
    <property type="evidence" value="ECO:0007669"/>
    <property type="project" value="UniProtKB-KW"/>
</dbReference>
<keyword evidence="4" id="KW-0858">Xylan degradation</keyword>
<evidence type="ECO:0000313" key="5">
    <source>
        <dbReference type="Proteomes" id="UP001370490"/>
    </source>
</evidence>
<evidence type="ECO:0000259" key="3">
    <source>
        <dbReference type="PROSITE" id="PS51767"/>
    </source>
</evidence>
<reference evidence="4 5" key="1">
    <citation type="submission" date="2023-12" db="EMBL/GenBank/DDBJ databases">
        <title>A high-quality genome assembly for Dillenia turbinata (Dilleniales).</title>
        <authorList>
            <person name="Chanderbali A."/>
        </authorList>
    </citation>
    <scope>NUCLEOTIDE SEQUENCE [LARGE SCALE GENOMIC DNA]</scope>
    <source>
        <strain evidence="4">LSX21</strain>
        <tissue evidence="4">Leaf</tissue>
    </source>
</reference>
<dbReference type="GO" id="GO:0016798">
    <property type="term" value="F:hydrolase activity, acting on glycosyl bonds"/>
    <property type="evidence" value="ECO:0007669"/>
    <property type="project" value="UniProtKB-KW"/>
</dbReference>
<keyword evidence="4" id="KW-0119">Carbohydrate metabolism</keyword>
<dbReference type="Proteomes" id="UP001370490">
    <property type="component" value="Unassembled WGS sequence"/>
</dbReference>
<dbReference type="PANTHER" id="PTHR47967:SF15">
    <property type="entry name" value="ASPARTYL PROTEASE AED3"/>
    <property type="match status" value="1"/>
</dbReference>
<keyword evidence="4" id="KW-0326">Glycosidase</keyword>
<dbReference type="Gene3D" id="2.40.70.10">
    <property type="entry name" value="Acid Proteases"/>
    <property type="match status" value="1"/>
</dbReference>
<proteinExistence type="predicted"/>
<keyword evidence="1" id="KW-0645">Protease</keyword>
<dbReference type="PANTHER" id="PTHR47967">
    <property type="entry name" value="OS07G0603500 PROTEIN-RELATED"/>
    <property type="match status" value="1"/>
</dbReference>
<dbReference type="InterPro" id="IPR033121">
    <property type="entry name" value="PEPTIDASE_A1"/>
</dbReference>
<evidence type="ECO:0000313" key="4">
    <source>
        <dbReference type="EMBL" id="KAK6940239.1"/>
    </source>
</evidence>
<keyword evidence="2 4" id="KW-0378">Hydrolase</keyword>
<name>A0AAN8VU82_9MAGN</name>
<organism evidence="4 5">
    <name type="scientific">Dillenia turbinata</name>
    <dbReference type="NCBI Taxonomy" id="194707"/>
    <lineage>
        <taxon>Eukaryota</taxon>
        <taxon>Viridiplantae</taxon>
        <taxon>Streptophyta</taxon>
        <taxon>Embryophyta</taxon>
        <taxon>Tracheophyta</taxon>
        <taxon>Spermatophyta</taxon>
        <taxon>Magnoliopsida</taxon>
        <taxon>eudicotyledons</taxon>
        <taxon>Gunneridae</taxon>
        <taxon>Pentapetalae</taxon>
        <taxon>Dilleniales</taxon>
        <taxon>Dilleniaceae</taxon>
        <taxon>Dillenia</taxon>
    </lineage>
</organism>
<dbReference type="GO" id="GO:0006508">
    <property type="term" value="P:proteolysis"/>
    <property type="evidence" value="ECO:0007669"/>
    <property type="project" value="UniProtKB-KW"/>
</dbReference>
<comment type="caution">
    <text evidence="4">The sequence shown here is derived from an EMBL/GenBank/DDBJ whole genome shotgun (WGS) entry which is preliminary data.</text>
</comment>
<gene>
    <name evidence="4" type="ORF">RJ641_029770</name>
</gene>
<dbReference type="InterPro" id="IPR032799">
    <property type="entry name" value="TAXi_C"/>
</dbReference>
<dbReference type="SUPFAM" id="SSF50630">
    <property type="entry name" value="Acid proteases"/>
    <property type="match status" value="1"/>
</dbReference>
<dbReference type="InterPro" id="IPR021109">
    <property type="entry name" value="Peptidase_aspartic_dom_sf"/>
</dbReference>
<accession>A0AAN8VU82</accession>
<dbReference type="PROSITE" id="PS51767">
    <property type="entry name" value="PEPTIDASE_A1"/>
    <property type="match status" value="1"/>
</dbReference>
<sequence>MRGPFSSLRIFDTCFNATKEGTTPVVTLHFTELDLKLPVENTLIRRSSGSVVCLAMAEAPNNVNSVQNVIANLQQQNLRIKFDVANSRVGIAREVCAKS</sequence>
<keyword evidence="5" id="KW-1185">Reference proteome</keyword>
<dbReference type="AlphaFoldDB" id="A0AAN8VU82"/>